<dbReference type="EMBL" id="JAMYWD010000005">
    <property type="protein sequence ID" value="KAJ4969990.1"/>
    <property type="molecule type" value="Genomic_DNA"/>
</dbReference>
<reference evidence="2" key="1">
    <citation type="journal article" date="2023" name="Plant J.">
        <title>The genome of the king protea, Protea cynaroides.</title>
        <authorList>
            <person name="Chang J."/>
            <person name="Duong T.A."/>
            <person name="Schoeman C."/>
            <person name="Ma X."/>
            <person name="Roodt D."/>
            <person name="Barker N."/>
            <person name="Li Z."/>
            <person name="Van de Peer Y."/>
            <person name="Mizrachi E."/>
        </authorList>
    </citation>
    <scope>NUCLEOTIDE SEQUENCE</scope>
    <source>
        <tissue evidence="2">Young leaves</tissue>
    </source>
</reference>
<dbReference type="InterPro" id="IPR002921">
    <property type="entry name" value="Fungal_lipase-type"/>
</dbReference>
<dbReference type="GO" id="GO:0052689">
    <property type="term" value="F:carboxylic ester hydrolase activity"/>
    <property type="evidence" value="ECO:0007669"/>
    <property type="project" value="InterPro"/>
</dbReference>
<dbReference type="Proteomes" id="UP001141806">
    <property type="component" value="Unassembled WGS sequence"/>
</dbReference>
<protein>
    <recommendedName>
        <fullName evidence="1">Fungal lipase-type domain-containing protein</fullName>
    </recommendedName>
</protein>
<gene>
    <name evidence="2" type="ORF">NE237_003089</name>
</gene>
<dbReference type="GO" id="GO:0006629">
    <property type="term" value="P:lipid metabolic process"/>
    <property type="evidence" value="ECO:0007669"/>
    <property type="project" value="InterPro"/>
</dbReference>
<keyword evidence="3" id="KW-1185">Reference proteome</keyword>
<dbReference type="InterPro" id="IPR044603">
    <property type="entry name" value="SAG101-like"/>
</dbReference>
<comment type="caution">
    <text evidence="2">The sequence shown here is derived from an EMBL/GenBank/DDBJ whole genome shotgun (WGS) entry which is preliminary data.</text>
</comment>
<dbReference type="PANTHER" id="PTHR46898">
    <property type="entry name" value="SENESCENCE-ASSOCIATED CARBOXYLESTERASE 101"/>
    <property type="match status" value="1"/>
</dbReference>
<accession>A0A9Q0QS98</accession>
<evidence type="ECO:0000313" key="2">
    <source>
        <dbReference type="EMBL" id="KAJ4969990.1"/>
    </source>
</evidence>
<proteinExistence type="predicted"/>
<dbReference type="GO" id="GO:0006952">
    <property type="term" value="P:defense response"/>
    <property type="evidence" value="ECO:0007669"/>
    <property type="project" value="InterPro"/>
</dbReference>
<name>A0A9Q0QS98_9MAGN</name>
<dbReference type="SUPFAM" id="SSF53474">
    <property type="entry name" value="alpha/beta-Hydrolases"/>
    <property type="match status" value="1"/>
</dbReference>
<dbReference type="InterPro" id="IPR029058">
    <property type="entry name" value="AB_hydrolase_fold"/>
</dbReference>
<dbReference type="OrthoDB" id="438440at2759"/>
<dbReference type="AlphaFoldDB" id="A0A9Q0QS98"/>
<dbReference type="Pfam" id="PF01764">
    <property type="entry name" value="Lipase_3"/>
    <property type="match status" value="1"/>
</dbReference>
<dbReference type="PANTHER" id="PTHR46898:SF3">
    <property type="entry name" value="FUNGAL LIPASE-LIKE DOMAIN-CONTAINING PROTEIN"/>
    <property type="match status" value="1"/>
</dbReference>
<feature type="domain" description="Fungal lipase-type" evidence="1">
    <location>
        <begin position="3"/>
        <end position="80"/>
    </location>
</feature>
<sequence length="146" mass="16374">MLKNPSKPLIITRHSEGGWLAFLYYLWLFYNINPSYDKAIPIRITFGSPLLGDDGLYRAIQSRLGWYPQFLHVVSDGDLIRGTFVSSSANNSYKPFGTFIVCSSSSKACACFEDPDSVLNVLAATVESFQMLKLMDYVNLLQDIAD</sequence>
<organism evidence="2 3">
    <name type="scientific">Protea cynaroides</name>
    <dbReference type="NCBI Taxonomy" id="273540"/>
    <lineage>
        <taxon>Eukaryota</taxon>
        <taxon>Viridiplantae</taxon>
        <taxon>Streptophyta</taxon>
        <taxon>Embryophyta</taxon>
        <taxon>Tracheophyta</taxon>
        <taxon>Spermatophyta</taxon>
        <taxon>Magnoliopsida</taxon>
        <taxon>Proteales</taxon>
        <taxon>Proteaceae</taxon>
        <taxon>Protea</taxon>
    </lineage>
</organism>
<evidence type="ECO:0000259" key="1">
    <source>
        <dbReference type="Pfam" id="PF01764"/>
    </source>
</evidence>
<dbReference type="Gene3D" id="3.40.50.1820">
    <property type="entry name" value="alpha/beta hydrolase"/>
    <property type="match status" value="1"/>
</dbReference>
<evidence type="ECO:0000313" key="3">
    <source>
        <dbReference type="Proteomes" id="UP001141806"/>
    </source>
</evidence>